<feature type="region of interest" description="Disordered" evidence="1">
    <location>
        <begin position="26"/>
        <end position="77"/>
    </location>
</feature>
<dbReference type="Proteomes" id="UP000231791">
    <property type="component" value="Chromosome"/>
</dbReference>
<dbReference type="AlphaFoldDB" id="A0A2K8PNB8"/>
<feature type="compositionally biased region" description="Low complexity" evidence="1">
    <location>
        <begin position="56"/>
        <end position="70"/>
    </location>
</feature>
<proteinExistence type="predicted"/>
<evidence type="ECO:0000313" key="4">
    <source>
        <dbReference type="Proteomes" id="UP000231791"/>
    </source>
</evidence>
<sequence>MARARAVKALYAVLVTWLLTAPAPAPPAPAEAARAVGADRAAGADRGPSPGPAPSRPGGAEPALGAAPSPASVPAPTVTPVPRAPGVRGLEIAVPAYVWADDPVLADLSATGPAPSVVVLNPGNGDAPFDARWQARADALRTGTTATGERTKVLGYVHTDHGRRDPAAVRASVDNYLKPSGNGSGRLHVDGIFFDVVSRDCGPGNATRDHYAALRRYVQDTMHAADPDAAELVVDNPGTAIADCYLEPGHRTADVFVTFEDTYAAYTSGGWRGGNVFDPLGGYRAGTELDPSGTAFWHLVHDVPDAAAMRTTLRTAFERGAGYAYATSAVMPNPWNTAPEWKYALQTGYAATLG</sequence>
<keyword evidence="2" id="KW-0732">Signal</keyword>
<protein>
    <submittedName>
        <fullName evidence="3">Spherulation-specific family 4</fullName>
    </submittedName>
</protein>
<feature type="chain" id="PRO_5044305043" evidence="2">
    <location>
        <begin position="26"/>
        <end position="354"/>
    </location>
</feature>
<dbReference type="EMBL" id="CP024985">
    <property type="protein sequence ID" value="ATZ28256.1"/>
    <property type="molecule type" value="Genomic_DNA"/>
</dbReference>
<reference evidence="3 4" key="1">
    <citation type="submission" date="2017-11" db="EMBL/GenBank/DDBJ databases">
        <title>Complete genome sequence of Streptomyces lavendulae subsp. lavendulae CCM 3239 (formerly 'Streptomyces aureofaciens CCM 3239'), the producer of the angucycline-type antibiotic auricin.</title>
        <authorList>
            <person name="Busche T."/>
            <person name="Novakova R."/>
            <person name="Al'Dilaimi A."/>
            <person name="Homerova D."/>
            <person name="Feckova L."/>
            <person name="Rezuchova B."/>
            <person name="Mingyar E."/>
            <person name="Csolleiova D."/>
            <person name="Bekeova C."/>
            <person name="Winkler A."/>
            <person name="Sevcikova B."/>
            <person name="Kalinowski J."/>
            <person name="Kormanec J."/>
            <person name="Ruckert C."/>
        </authorList>
    </citation>
    <scope>NUCLEOTIDE SEQUENCE [LARGE SCALE GENOMIC DNA]</scope>
    <source>
        <strain evidence="3 4">CCM 3239</strain>
    </source>
</reference>
<keyword evidence="4" id="KW-1185">Reference proteome</keyword>
<dbReference type="Pfam" id="PF12138">
    <property type="entry name" value="Spherulin4"/>
    <property type="match status" value="1"/>
</dbReference>
<dbReference type="RefSeq" id="WP_234333698.1">
    <property type="nucleotide sequence ID" value="NZ_CP024985.1"/>
</dbReference>
<accession>A0A2K8PNB8</accession>
<feature type="compositionally biased region" description="Low complexity" evidence="1">
    <location>
        <begin position="30"/>
        <end position="48"/>
    </location>
</feature>
<evidence type="ECO:0000256" key="1">
    <source>
        <dbReference type="SAM" id="MobiDB-lite"/>
    </source>
</evidence>
<dbReference type="PANTHER" id="PTHR35040:SF9">
    <property type="entry name" value="4-LIKE CELL SURFACE PROTEIN, PUTATIVE (AFU_ORTHOLOGUE AFUA_4G14080)-RELATED"/>
    <property type="match status" value="1"/>
</dbReference>
<organism evidence="3 4">
    <name type="scientific">Streptomyces lavendulae subsp. lavendulae</name>
    <dbReference type="NCBI Taxonomy" id="58340"/>
    <lineage>
        <taxon>Bacteria</taxon>
        <taxon>Bacillati</taxon>
        <taxon>Actinomycetota</taxon>
        <taxon>Actinomycetes</taxon>
        <taxon>Kitasatosporales</taxon>
        <taxon>Streptomycetaceae</taxon>
        <taxon>Streptomyces</taxon>
    </lineage>
</organism>
<dbReference type="PANTHER" id="PTHR35040">
    <property type="match status" value="1"/>
</dbReference>
<evidence type="ECO:0000256" key="2">
    <source>
        <dbReference type="SAM" id="SignalP"/>
    </source>
</evidence>
<dbReference type="InterPro" id="IPR021986">
    <property type="entry name" value="Spherulin4"/>
</dbReference>
<dbReference type="GeneID" id="49387470"/>
<name>A0A2K8PNB8_STRLA</name>
<dbReference type="KEGG" id="slx:SLAV_32420"/>
<gene>
    <name evidence="3" type="ORF">SLAV_32420</name>
</gene>
<feature type="signal peptide" evidence="2">
    <location>
        <begin position="1"/>
        <end position="25"/>
    </location>
</feature>
<evidence type="ECO:0000313" key="3">
    <source>
        <dbReference type="EMBL" id="ATZ28256.1"/>
    </source>
</evidence>